<dbReference type="InterPro" id="IPR051532">
    <property type="entry name" value="Ester_Hydrolysis_Enzymes"/>
</dbReference>
<keyword evidence="3" id="KW-1185">Reference proteome</keyword>
<dbReference type="PANTHER" id="PTHR30383">
    <property type="entry name" value="THIOESTERASE 1/PROTEASE 1/LYSOPHOSPHOLIPASE L1"/>
    <property type="match status" value="1"/>
</dbReference>
<sequence>MRQKKLSFYLLRFTVLLALILSVLWLDHSSRLRIACVGDSITYGATIKDKSHDSYPARLGKMLGQNYTVKNFGASGYTLQESCDRPYTSHKRYQKSLDFKPDVVLIMLGTNDTKPYNWISAEAFKDDYMQLIYSYQELPSRPKVILLSPAAVFPENFSPAKPYKIQAHVACEAAKAVRELGAELGLPFIDIHEVTAEHPEFFLQDGIHPNELGAETIARTVYEKLKELGY</sequence>
<dbReference type="EMBL" id="BAABYW010000001">
    <property type="protein sequence ID" value="GAA6407886.1"/>
    <property type="molecule type" value="Genomic_DNA"/>
</dbReference>
<name>A0ABQ0B8V5_9FIRM</name>
<dbReference type="Pfam" id="PF13472">
    <property type="entry name" value="Lipase_GDSL_2"/>
    <property type="match status" value="1"/>
</dbReference>
<dbReference type="Gene3D" id="3.40.50.1110">
    <property type="entry name" value="SGNH hydrolase"/>
    <property type="match status" value="1"/>
</dbReference>
<evidence type="ECO:0000313" key="2">
    <source>
        <dbReference type="EMBL" id="GAA6407886.1"/>
    </source>
</evidence>
<evidence type="ECO:0000259" key="1">
    <source>
        <dbReference type="Pfam" id="PF13472"/>
    </source>
</evidence>
<dbReference type="Proteomes" id="UP001600943">
    <property type="component" value="Unassembled WGS sequence"/>
</dbReference>
<organism evidence="2 3">
    <name type="scientific">Blautia hominis</name>
    <dbReference type="NCBI Taxonomy" id="2025493"/>
    <lineage>
        <taxon>Bacteria</taxon>
        <taxon>Bacillati</taxon>
        <taxon>Bacillota</taxon>
        <taxon>Clostridia</taxon>
        <taxon>Lachnospirales</taxon>
        <taxon>Lachnospiraceae</taxon>
        <taxon>Blautia</taxon>
    </lineage>
</organism>
<comment type="caution">
    <text evidence="2">The sequence shown here is derived from an EMBL/GenBank/DDBJ whole genome shotgun (WGS) entry which is preliminary data.</text>
</comment>
<gene>
    <name evidence="2" type="ORF">K040078D81_20030</name>
</gene>
<reference evidence="2 3" key="1">
    <citation type="submission" date="2024-04" db="EMBL/GenBank/DDBJ databases">
        <title>Defined microbial consortia suppress multidrug-resistant proinflammatory Enterobacteriaceae via ecological control.</title>
        <authorList>
            <person name="Furuichi M."/>
            <person name="Kawaguchi T."/>
            <person name="Pust M."/>
            <person name="Yasuma K."/>
            <person name="Plichta D."/>
            <person name="Hasegawa N."/>
            <person name="Ohya T."/>
            <person name="Bhattarai S."/>
            <person name="Sasajima S."/>
            <person name="Aoto Y."/>
            <person name="Tuganbaev T."/>
            <person name="Yaginuma M."/>
            <person name="Ueda M."/>
            <person name="Okahashi N."/>
            <person name="Amafuji K."/>
            <person name="Kiridooshi Y."/>
            <person name="Sugita K."/>
            <person name="Strazar M."/>
            <person name="Skelly A."/>
            <person name="Suda W."/>
            <person name="Hattori M."/>
            <person name="Nakamoto N."/>
            <person name="Caballero S."/>
            <person name="Norman J."/>
            <person name="Olle B."/>
            <person name="Tanoue T."/>
            <person name="Arita M."/>
            <person name="Bucci V."/>
            <person name="Atarashi K."/>
            <person name="Xavier R."/>
            <person name="Honda K."/>
        </authorList>
    </citation>
    <scope>NUCLEOTIDE SEQUENCE [LARGE SCALE GENOMIC DNA]</scope>
    <source>
        <strain evidence="3">k04-0078-D8-1</strain>
    </source>
</reference>
<accession>A0ABQ0B8V5</accession>
<feature type="domain" description="SGNH hydrolase-type esterase" evidence="1">
    <location>
        <begin position="36"/>
        <end position="214"/>
    </location>
</feature>
<dbReference type="RefSeq" id="WP_390405039.1">
    <property type="nucleotide sequence ID" value="NZ_BAABYW010000001.1"/>
</dbReference>
<dbReference type="InterPro" id="IPR036514">
    <property type="entry name" value="SGNH_hydro_sf"/>
</dbReference>
<protein>
    <recommendedName>
        <fullName evidence="1">SGNH hydrolase-type esterase domain-containing protein</fullName>
    </recommendedName>
</protein>
<evidence type="ECO:0000313" key="3">
    <source>
        <dbReference type="Proteomes" id="UP001600943"/>
    </source>
</evidence>
<dbReference type="InterPro" id="IPR013830">
    <property type="entry name" value="SGNH_hydro"/>
</dbReference>
<proteinExistence type="predicted"/>
<dbReference type="SUPFAM" id="SSF52266">
    <property type="entry name" value="SGNH hydrolase"/>
    <property type="match status" value="1"/>
</dbReference>